<feature type="region of interest" description="Disordered" evidence="1">
    <location>
        <begin position="338"/>
        <end position="397"/>
    </location>
</feature>
<gene>
    <name evidence="2" type="ORF">KFL_006430030</name>
</gene>
<name>A0A1Y1INW0_KLENI</name>
<evidence type="ECO:0008006" key="4">
    <source>
        <dbReference type="Google" id="ProtNLM"/>
    </source>
</evidence>
<dbReference type="Proteomes" id="UP000054558">
    <property type="component" value="Unassembled WGS sequence"/>
</dbReference>
<reference evidence="2 3" key="1">
    <citation type="journal article" date="2014" name="Nat. Commun.">
        <title>Klebsormidium flaccidum genome reveals primary factors for plant terrestrial adaptation.</title>
        <authorList>
            <person name="Hori K."/>
            <person name="Maruyama F."/>
            <person name="Fujisawa T."/>
            <person name="Togashi T."/>
            <person name="Yamamoto N."/>
            <person name="Seo M."/>
            <person name="Sato S."/>
            <person name="Yamada T."/>
            <person name="Mori H."/>
            <person name="Tajima N."/>
            <person name="Moriyama T."/>
            <person name="Ikeuchi M."/>
            <person name="Watanabe M."/>
            <person name="Wada H."/>
            <person name="Kobayashi K."/>
            <person name="Saito M."/>
            <person name="Masuda T."/>
            <person name="Sasaki-Sekimoto Y."/>
            <person name="Mashiguchi K."/>
            <person name="Awai K."/>
            <person name="Shimojima M."/>
            <person name="Masuda S."/>
            <person name="Iwai M."/>
            <person name="Nobusawa T."/>
            <person name="Narise T."/>
            <person name="Kondo S."/>
            <person name="Saito H."/>
            <person name="Sato R."/>
            <person name="Murakawa M."/>
            <person name="Ihara Y."/>
            <person name="Oshima-Yamada Y."/>
            <person name="Ohtaka K."/>
            <person name="Satoh M."/>
            <person name="Sonobe K."/>
            <person name="Ishii M."/>
            <person name="Ohtani R."/>
            <person name="Kanamori-Sato M."/>
            <person name="Honoki R."/>
            <person name="Miyazaki D."/>
            <person name="Mochizuki H."/>
            <person name="Umetsu J."/>
            <person name="Higashi K."/>
            <person name="Shibata D."/>
            <person name="Kamiya Y."/>
            <person name="Sato N."/>
            <person name="Nakamura Y."/>
            <person name="Tabata S."/>
            <person name="Ida S."/>
            <person name="Kurokawa K."/>
            <person name="Ohta H."/>
        </authorList>
    </citation>
    <scope>NUCLEOTIDE SEQUENCE [LARGE SCALE GENOMIC DNA]</scope>
    <source>
        <strain evidence="2 3">NIES-2285</strain>
    </source>
</reference>
<organism evidence="2 3">
    <name type="scientific">Klebsormidium nitens</name>
    <name type="common">Green alga</name>
    <name type="synonym">Ulothrix nitens</name>
    <dbReference type="NCBI Taxonomy" id="105231"/>
    <lineage>
        <taxon>Eukaryota</taxon>
        <taxon>Viridiplantae</taxon>
        <taxon>Streptophyta</taxon>
        <taxon>Klebsormidiophyceae</taxon>
        <taxon>Klebsormidiales</taxon>
        <taxon>Klebsormidiaceae</taxon>
        <taxon>Klebsormidium</taxon>
    </lineage>
</organism>
<evidence type="ECO:0000313" key="2">
    <source>
        <dbReference type="EMBL" id="GAQ90466.1"/>
    </source>
</evidence>
<protein>
    <recommendedName>
        <fullName evidence="4">PIN domain-containing protein</fullName>
    </recommendedName>
</protein>
<dbReference type="AlphaFoldDB" id="A0A1Y1INW0"/>
<accession>A0A1Y1INW0</accession>
<keyword evidence="3" id="KW-1185">Reference proteome</keyword>
<sequence length="397" mass="43755">MSNPGSFVRPFVSFDAAGDCFVDTEEIGPDNQRLYLDTNVVSKVLTERGNRQILQEFAWRAADRLQVFIPPTVVWEFSRTPGFPWGIPDDFIPAVEGYDEQVVDSVVEDLFAKVDAVEENFEDWTTNMMEHSSWFETRRAEQVVFVTRALKRKQEEGELPPERRAKIPKVHFVCDAAAVDFMQNAAPDSAAGQLYQDHQTYAAYSSVKTRLKCWPAPGIVSRDEELIKEINSLPTGPQLMSSLQTFLTACEHVPELVKKHRVFVTGDRAFFALLQGKGTKEKLDDMINRAGGGCAVKYICFVPNMPRVWELPLLQDPSSFGVLEGSNLQAAPEALNEAGNGVRGSQTNPQERAGIQEANIDQAKLADDPKKKTSLGSAQPGGQGRPGQPAQAPGGAG</sequence>
<evidence type="ECO:0000256" key="1">
    <source>
        <dbReference type="SAM" id="MobiDB-lite"/>
    </source>
</evidence>
<dbReference type="EMBL" id="DF237592">
    <property type="protein sequence ID" value="GAQ90466.1"/>
    <property type="molecule type" value="Genomic_DNA"/>
</dbReference>
<feature type="compositionally biased region" description="Low complexity" evidence="1">
    <location>
        <begin position="386"/>
        <end position="397"/>
    </location>
</feature>
<proteinExistence type="predicted"/>
<evidence type="ECO:0000313" key="3">
    <source>
        <dbReference type="Proteomes" id="UP000054558"/>
    </source>
</evidence>